<dbReference type="NCBIfam" id="TIGR03920">
    <property type="entry name" value="T7SS_EccD"/>
    <property type="match status" value="1"/>
</dbReference>
<sequence length="441" mass="43546">MPNALCRVAIHCELPGADEPATVDLSLPSSITVGQLLPAIADAVGAGTGPRRWSLSRVGGPSLDESMSLSQQDIRDGDLLLLSAAAVPKPRPRDPSLIDALAVAIPDKPRPTLRPVGCLGAVLVGTLTLAAVAADGMGRVATAAALAVAVTGAAMAARRVRCAHDTVTTLDICAMLQAAVLGFLVVPGGPAPANVFLAAVASASVGAVLLRLSDGSTVILIAVVTTIATVGVVSGVAVMWPMSTAALGAVLATAALGGLTAAPRLSIALAGLTPPLPGEDDEPDGDIAGPVLRGHRTLTGLVTGFSAAAALGTIIVVADARHPVMPAAVAFTGAVGMALGLRARSHASGVCRIALAAAGFAATTATFVLVVVWSPTSAHWAAGIAVSAGLAALAPGVATAATGHRATRILDAAEYLALASAVPLACWLAGLFDLARGLNLP</sequence>
<dbReference type="EMBL" id="MVHF01000072">
    <property type="protein sequence ID" value="ORA21998.1"/>
    <property type="molecule type" value="Genomic_DNA"/>
</dbReference>
<evidence type="ECO:0000259" key="8">
    <source>
        <dbReference type="Pfam" id="PF19053"/>
    </source>
</evidence>
<feature type="transmembrane region" description="Helical" evidence="7">
    <location>
        <begin position="324"/>
        <end position="341"/>
    </location>
</feature>
<feature type="transmembrane region" description="Helical" evidence="7">
    <location>
        <begin position="192"/>
        <end position="210"/>
    </location>
</feature>
<protein>
    <submittedName>
        <fullName evidence="9">Type VII secretion integral membrane protein EccD</fullName>
    </submittedName>
</protein>
<evidence type="ECO:0000313" key="9">
    <source>
        <dbReference type="EMBL" id="ORA21998.1"/>
    </source>
</evidence>
<dbReference type="Pfam" id="PF08817">
    <property type="entry name" value="YukD"/>
    <property type="match status" value="1"/>
</dbReference>
<name>A0A1W9ZWH1_9MYCO</name>
<feature type="transmembrane region" description="Helical" evidence="7">
    <location>
        <begin position="298"/>
        <end position="318"/>
    </location>
</feature>
<feature type="transmembrane region" description="Helical" evidence="7">
    <location>
        <begin position="116"/>
        <end position="134"/>
    </location>
</feature>
<dbReference type="InterPro" id="IPR006707">
    <property type="entry name" value="T7SS_EccD"/>
</dbReference>
<feature type="transmembrane region" description="Helical" evidence="7">
    <location>
        <begin position="140"/>
        <end position="157"/>
    </location>
</feature>
<evidence type="ECO:0000256" key="1">
    <source>
        <dbReference type="ARBA" id="ARBA00004651"/>
    </source>
</evidence>
<evidence type="ECO:0000256" key="4">
    <source>
        <dbReference type="ARBA" id="ARBA00022692"/>
    </source>
</evidence>
<feature type="transmembrane region" description="Helical" evidence="7">
    <location>
        <begin position="217"/>
        <end position="239"/>
    </location>
</feature>
<evidence type="ECO:0000256" key="5">
    <source>
        <dbReference type="ARBA" id="ARBA00022989"/>
    </source>
</evidence>
<dbReference type="InterPro" id="IPR024962">
    <property type="entry name" value="YukD-like"/>
</dbReference>
<accession>A0A1W9ZWH1</accession>
<evidence type="ECO:0000313" key="10">
    <source>
        <dbReference type="Proteomes" id="UP000192448"/>
    </source>
</evidence>
<dbReference type="Gene3D" id="3.10.20.90">
    <property type="entry name" value="Phosphatidylinositol 3-kinase Catalytic Subunit, Chain A, domain 1"/>
    <property type="match status" value="1"/>
</dbReference>
<keyword evidence="3" id="KW-1003">Cell membrane</keyword>
<comment type="similarity">
    <text evidence="2">Belongs to the EccD/Snm4 family.</text>
</comment>
<comment type="subcellular location">
    <subcellularLocation>
        <location evidence="1">Cell membrane</location>
        <topology evidence="1">Multi-pass membrane protein</topology>
    </subcellularLocation>
</comment>
<dbReference type="InterPro" id="IPR044049">
    <property type="entry name" value="EccD_transm"/>
</dbReference>
<dbReference type="Pfam" id="PF19053">
    <property type="entry name" value="EccD"/>
    <property type="match status" value="1"/>
</dbReference>
<dbReference type="AlphaFoldDB" id="A0A1W9ZWH1"/>
<feature type="transmembrane region" description="Helical" evidence="7">
    <location>
        <begin position="353"/>
        <end position="374"/>
    </location>
</feature>
<comment type="caution">
    <text evidence="9">The sequence shown here is derived from an EMBL/GenBank/DDBJ whole genome shotgun (WGS) entry which is preliminary data.</text>
</comment>
<evidence type="ECO:0000256" key="6">
    <source>
        <dbReference type="ARBA" id="ARBA00023136"/>
    </source>
</evidence>
<feature type="transmembrane region" description="Helical" evidence="7">
    <location>
        <begin position="380"/>
        <end position="403"/>
    </location>
</feature>
<evidence type="ECO:0000256" key="2">
    <source>
        <dbReference type="ARBA" id="ARBA00006162"/>
    </source>
</evidence>
<feature type="transmembrane region" description="Helical" evidence="7">
    <location>
        <begin position="415"/>
        <end position="435"/>
    </location>
</feature>
<evidence type="ECO:0000256" key="7">
    <source>
        <dbReference type="SAM" id="Phobius"/>
    </source>
</evidence>
<evidence type="ECO:0000256" key="3">
    <source>
        <dbReference type="ARBA" id="ARBA00022475"/>
    </source>
</evidence>
<keyword evidence="5 7" id="KW-1133">Transmembrane helix</keyword>
<proteinExistence type="inferred from homology"/>
<dbReference type="STRING" id="1927124.BST13_36915"/>
<keyword evidence="6 7" id="KW-0472">Membrane</keyword>
<dbReference type="Proteomes" id="UP000192448">
    <property type="component" value="Unassembled WGS sequence"/>
</dbReference>
<keyword evidence="10" id="KW-1185">Reference proteome</keyword>
<organism evidence="9 10">
    <name type="scientific">Mycobacterium aquaticum</name>
    <dbReference type="NCBI Taxonomy" id="1927124"/>
    <lineage>
        <taxon>Bacteria</taxon>
        <taxon>Bacillati</taxon>
        <taxon>Actinomycetota</taxon>
        <taxon>Actinomycetes</taxon>
        <taxon>Mycobacteriales</taxon>
        <taxon>Mycobacteriaceae</taxon>
        <taxon>Mycobacterium</taxon>
    </lineage>
</organism>
<gene>
    <name evidence="9" type="ORF">BST13_36915</name>
</gene>
<reference evidence="9 10" key="1">
    <citation type="submission" date="2017-02" db="EMBL/GenBank/DDBJ databases">
        <title>The new phylogeny of genus Mycobacterium.</title>
        <authorList>
            <person name="Tortoli E."/>
            <person name="Trovato A."/>
            <person name="Cirillo D.M."/>
        </authorList>
    </citation>
    <scope>NUCLEOTIDE SEQUENCE [LARGE SCALE GENOMIC DNA]</scope>
    <source>
        <strain evidence="9 10">RW6</strain>
    </source>
</reference>
<keyword evidence="4 7" id="KW-0812">Transmembrane</keyword>
<dbReference type="GO" id="GO:0005886">
    <property type="term" value="C:plasma membrane"/>
    <property type="evidence" value="ECO:0007669"/>
    <property type="project" value="UniProtKB-SubCell"/>
</dbReference>
<feature type="domain" description="EccD-like transmembrane" evidence="8">
    <location>
        <begin position="117"/>
        <end position="438"/>
    </location>
</feature>
<dbReference type="OrthoDB" id="4156660at2"/>